<gene>
    <name evidence="3" type="primary">spsA</name>
    <name evidence="3" type="ORF">NCTC9149_06382</name>
</gene>
<dbReference type="InterPro" id="IPR001173">
    <property type="entry name" value="Glyco_trans_2-like"/>
</dbReference>
<dbReference type="PANTHER" id="PTHR22916">
    <property type="entry name" value="GLYCOSYLTRANSFERASE"/>
    <property type="match status" value="1"/>
</dbReference>
<dbReference type="AlphaFoldDB" id="A0A7H4PBR1"/>
<dbReference type="PANTHER" id="PTHR22916:SF30">
    <property type="entry name" value="IPT_TIG DOMAIN-CONTAINING PROTEIN"/>
    <property type="match status" value="1"/>
</dbReference>
<keyword evidence="3" id="KW-0808">Transferase</keyword>
<reference evidence="3 4" key="1">
    <citation type="submission" date="2018-06" db="EMBL/GenBank/DDBJ databases">
        <authorList>
            <consortium name="Pathogen Informatics"/>
            <person name="Doyle S."/>
        </authorList>
    </citation>
    <scope>NUCLEOTIDE SEQUENCE [LARGE SCALE GENOMIC DNA]</scope>
    <source>
        <strain evidence="3 4">NCTC9149</strain>
    </source>
</reference>
<evidence type="ECO:0000259" key="2">
    <source>
        <dbReference type="Pfam" id="PF10111"/>
    </source>
</evidence>
<feature type="domain" description="Glycosyltransferase 2-like" evidence="1">
    <location>
        <begin position="65"/>
        <end position="205"/>
    </location>
</feature>
<dbReference type="CDD" id="cd00761">
    <property type="entry name" value="Glyco_tranf_GTA_type"/>
    <property type="match status" value="1"/>
</dbReference>
<dbReference type="InterPro" id="IPR019290">
    <property type="entry name" value="GlycosylTrfase-like_prok"/>
</dbReference>
<protein>
    <submittedName>
        <fullName evidence="3">Glycosyl transferase</fullName>
    </submittedName>
</protein>
<comment type="caution">
    <text evidence="3">The sequence shown here is derived from an EMBL/GenBank/DDBJ whole genome shotgun (WGS) entry which is preliminary data.</text>
</comment>
<dbReference type="GO" id="GO:0016758">
    <property type="term" value="F:hexosyltransferase activity"/>
    <property type="evidence" value="ECO:0007669"/>
    <property type="project" value="UniProtKB-ARBA"/>
</dbReference>
<proteinExistence type="predicted"/>
<evidence type="ECO:0000313" key="4">
    <source>
        <dbReference type="Proteomes" id="UP000254571"/>
    </source>
</evidence>
<evidence type="ECO:0000259" key="1">
    <source>
        <dbReference type="Pfam" id="PF00535"/>
    </source>
</evidence>
<dbReference type="InterPro" id="IPR029044">
    <property type="entry name" value="Nucleotide-diphossugar_trans"/>
</dbReference>
<accession>A0A7H4PBR1</accession>
<organism evidence="3 4">
    <name type="scientific">Klebsiella grimontii</name>
    <dbReference type="NCBI Taxonomy" id="2058152"/>
    <lineage>
        <taxon>Bacteria</taxon>
        <taxon>Pseudomonadati</taxon>
        <taxon>Pseudomonadota</taxon>
        <taxon>Gammaproteobacteria</taxon>
        <taxon>Enterobacterales</taxon>
        <taxon>Enterobacteriaceae</taxon>
        <taxon>Klebsiella/Raoultella group</taxon>
        <taxon>Klebsiella</taxon>
    </lineage>
</organism>
<dbReference type="Pfam" id="PF10111">
    <property type="entry name" value="Glyco_tranf_2_2"/>
    <property type="match status" value="1"/>
</dbReference>
<dbReference type="Gene3D" id="3.90.550.10">
    <property type="entry name" value="Spore Coat Polysaccharide Biosynthesis Protein SpsA, Chain A"/>
    <property type="match status" value="1"/>
</dbReference>
<dbReference type="Proteomes" id="UP000254571">
    <property type="component" value="Unassembled WGS sequence"/>
</dbReference>
<dbReference type="SUPFAM" id="SSF53448">
    <property type="entry name" value="Nucleotide-diphospho-sugar transferases"/>
    <property type="match status" value="1"/>
</dbReference>
<name>A0A7H4PBR1_9ENTR</name>
<dbReference type="Pfam" id="PF00535">
    <property type="entry name" value="Glycos_transf_2"/>
    <property type="match status" value="1"/>
</dbReference>
<sequence length="390" mass="44525">MLRFLFTPTPVDLYGKIHYRLKNINIKPGLVESQENIQAAWFAAIERKDNCVFKKIDESNRPLVSVCITHFDRHHLLQQALASIKTQTYQNIEVILVDDGSTKEESHRYLNLIENDFNARGWKIIRSSNNYLGAARNLAARHASGEYLMFMDDDNVAKPFEVETFVTAALNSGADVLTTPSDLIFGEEFPSPFRKMTHCWLPLGPDLNIASFSNCFGDANALIKKEAFDNIGGFTEDYGLGHEDWEFFAKISLHGYKLQIVPEPLFWYRVANSGMLLSGNKSKNNYRSFRPFMDENVKYNYAMGLIPSYLEKIHELENEVSRLRSINGGHSVSNELQLLNNKIDGLISQQRDGWAHDRFNALYEAIHVQGANRGRSLVRRVARKVKSLLK</sequence>
<evidence type="ECO:0000313" key="3">
    <source>
        <dbReference type="EMBL" id="STW09876.1"/>
    </source>
</evidence>
<dbReference type="EMBL" id="UGMX01000002">
    <property type="protein sequence ID" value="STW09876.1"/>
    <property type="molecule type" value="Genomic_DNA"/>
</dbReference>
<feature type="domain" description="Glycosyltransferase 2-like prokaryotic type" evidence="2">
    <location>
        <begin position="219"/>
        <end position="305"/>
    </location>
</feature>